<feature type="compositionally biased region" description="Low complexity" evidence="8">
    <location>
        <begin position="589"/>
        <end position="599"/>
    </location>
</feature>
<dbReference type="Gene3D" id="1.20.1740.10">
    <property type="entry name" value="Amino acid/polyamine transporter I"/>
    <property type="match status" value="1"/>
</dbReference>
<evidence type="ECO:0000256" key="1">
    <source>
        <dbReference type="ARBA" id="ARBA00004141"/>
    </source>
</evidence>
<evidence type="ECO:0000256" key="8">
    <source>
        <dbReference type="SAM" id="MobiDB-lite"/>
    </source>
</evidence>
<keyword evidence="3" id="KW-0813">Transport</keyword>
<dbReference type="EMBL" id="JAINDJ010000008">
    <property type="protein sequence ID" value="KAG9439114.1"/>
    <property type="molecule type" value="Genomic_DNA"/>
</dbReference>
<comment type="subcellular location">
    <subcellularLocation>
        <location evidence="1">Membrane</location>
        <topology evidence="1">Multi-pass membrane protein</topology>
    </subcellularLocation>
</comment>
<feature type="transmembrane region" description="Helical" evidence="9">
    <location>
        <begin position="231"/>
        <end position="252"/>
    </location>
</feature>
<feature type="transmembrane region" description="Helical" evidence="9">
    <location>
        <begin position="77"/>
        <end position="98"/>
    </location>
</feature>
<evidence type="ECO:0000256" key="7">
    <source>
        <dbReference type="ARBA" id="ARBA00023136"/>
    </source>
</evidence>
<protein>
    <recommendedName>
        <fullName evidence="10">Cationic amino acid transporter C-terminal domain-containing protein</fullName>
    </recommendedName>
</protein>
<feature type="transmembrane region" description="Helical" evidence="9">
    <location>
        <begin position="153"/>
        <end position="177"/>
    </location>
</feature>
<dbReference type="InterPro" id="IPR002293">
    <property type="entry name" value="AA/rel_permease1"/>
</dbReference>
<feature type="transmembrane region" description="Helical" evidence="9">
    <location>
        <begin position="464"/>
        <end position="484"/>
    </location>
</feature>
<dbReference type="InterPro" id="IPR029485">
    <property type="entry name" value="CAT_C"/>
</dbReference>
<keyword evidence="7 9" id="KW-0472">Membrane</keyword>
<feature type="compositionally biased region" description="Basic and acidic residues" evidence="8">
    <location>
        <begin position="579"/>
        <end position="588"/>
    </location>
</feature>
<keyword evidence="5" id="KW-0029">Amino-acid transport</keyword>
<evidence type="ECO:0000256" key="5">
    <source>
        <dbReference type="ARBA" id="ARBA00022970"/>
    </source>
</evidence>
<evidence type="ECO:0000313" key="12">
    <source>
        <dbReference type="Proteomes" id="UP000825729"/>
    </source>
</evidence>
<evidence type="ECO:0000256" key="9">
    <source>
        <dbReference type="SAM" id="Phobius"/>
    </source>
</evidence>
<evidence type="ECO:0000256" key="2">
    <source>
        <dbReference type="ARBA" id="ARBA00008572"/>
    </source>
</evidence>
<feature type="domain" description="Cationic amino acid transporter C-terminal" evidence="10">
    <location>
        <begin position="519"/>
        <end position="569"/>
    </location>
</feature>
<evidence type="ECO:0000256" key="3">
    <source>
        <dbReference type="ARBA" id="ARBA00022448"/>
    </source>
</evidence>
<dbReference type="PANTHER" id="PTHR43243">
    <property type="entry name" value="INNER MEMBRANE TRANSPORTER YGJI-RELATED"/>
    <property type="match status" value="1"/>
</dbReference>
<dbReference type="Pfam" id="PF13520">
    <property type="entry name" value="AA_permease_2"/>
    <property type="match status" value="1"/>
</dbReference>
<sequence length="599" mass="64410">MTAGEERSSCLGGGGGGGFFRFGNWFPEESFQSWGNYARAIRETPTRLVDRMFSRSEDALELTEIKTRSLHEMKKTLTWWDILWFGLGAVMGAGIFVLTGLEARTAAGPAVILSYLFSGVSALLAVMCYTEFAVEIPVAGGSFAYLRVELGDFIAFIAAGNILLEYLVTGAAVARAWTSYFATLLNHRPDDFRIVVPALPHNYNHLDPIAVAVIALAGLGAIFSTKHSSRFNYVTTIIHVGFIIFIVVAGLVHADPTNLTAPHGFAPYGAHGVFQASAVLFFAYVGFDAIATRAEETKNPGRDLPVGLIGSMCVIIVLYCSMALTLVLMQPYDGIDPNAPFAVAFDAVGLWWAKYVVALGALKGMTTALLAAAIGQARYVTHIARSHLVPPCLALVSDARKTPVAATVTMVAGISAFALFTELAVLSNLLSIATLFIFTLVAVALFVRRYYVAGETTAADRNKLVACLAVILAASVGFALGWALDVEGVALYAVAGVVWFLGTLGLQLFLKKARAPKLWGTPLVPWLPSASIAINVFLLGSIDKASYFRFLIWTLILLVYYFFFGLHASYDIAKQAARERNPSEKVVEEGAAAPPAETS</sequence>
<feature type="transmembrane region" description="Helical" evidence="9">
    <location>
        <begin position="110"/>
        <end position="132"/>
    </location>
</feature>
<evidence type="ECO:0000256" key="6">
    <source>
        <dbReference type="ARBA" id="ARBA00022989"/>
    </source>
</evidence>
<evidence type="ECO:0000313" key="11">
    <source>
        <dbReference type="EMBL" id="KAG9439114.1"/>
    </source>
</evidence>
<dbReference type="FunFam" id="1.20.1740.10:FF:000035">
    <property type="entry name" value="Cationic amino acid transporter 5"/>
    <property type="match status" value="1"/>
</dbReference>
<feature type="transmembrane region" description="Helical" evidence="9">
    <location>
        <begin position="304"/>
        <end position="332"/>
    </location>
</feature>
<dbReference type="GO" id="GO:0005313">
    <property type="term" value="F:L-glutamate transmembrane transporter activity"/>
    <property type="evidence" value="ECO:0007669"/>
    <property type="project" value="TreeGrafter"/>
</dbReference>
<accession>A0AAV7DRC2</accession>
<organism evidence="11 12">
    <name type="scientific">Aristolochia fimbriata</name>
    <name type="common">White veined hardy Dutchman's pipe vine</name>
    <dbReference type="NCBI Taxonomy" id="158543"/>
    <lineage>
        <taxon>Eukaryota</taxon>
        <taxon>Viridiplantae</taxon>
        <taxon>Streptophyta</taxon>
        <taxon>Embryophyta</taxon>
        <taxon>Tracheophyta</taxon>
        <taxon>Spermatophyta</taxon>
        <taxon>Magnoliopsida</taxon>
        <taxon>Magnoliidae</taxon>
        <taxon>Piperales</taxon>
        <taxon>Aristolochiaceae</taxon>
        <taxon>Aristolochia</taxon>
    </lineage>
</organism>
<feature type="transmembrane region" description="Helical" evidence="9">
    <location>
        <begin position="432"/>
        <end position="452"/>
    </location>
</feature>
<dbReference type="PIRSF" id="PIRSF006060">
    <property type="entry name" value="AA_transporter"/>
    <property type="match status" value="1"/>
</dbReference>
<proteinExistence type="inferred from homology"/>
<feature type="transmembrane region" description="Helical" evidence="9">
    <location>
        <begin position="352"/>
        <end position="375"/>
    </location>
</feature>
<feature type="transmembrane region" description="Helical" evidence="9">
    <location>
        <begin position="522"/>
        <end position="542"/>
    </location>
</feature>
<dbReference type="PANTHER" id="PTHR43243:SF100">
    <property type="entry name" value="CATIONIC AMINO ACID TRANSPORTER C-TERMINAL DOMAIN-CONTAINING PROTEIN"/>
    <property type="match status" value="1"/>
</dbReference>
<feature type="transmembrane region" description="Helical" evidence="9">
    <location>
        <begin position="206"/>
        <end position="224"/>
    </location>
</feature>
<feature type="region of interest" description="Disordered" evidence="8">
    <location>
        <begin position="579"/>
        <end position="599"/>
    </location>
</feature>
<comment type="similarity">
    <text evidence="2">Belongs to the amino acid-polyamine-organocation (APC) superfamily. Cationic amino acid transporter (CAT) (TC 2.A.3.3) family.</text>
</comment>
<keyword evidence="6 9" id="KW-1133">Transmembrane helix</keyword>
<feature type="transmembrane region" description="Helical" evidence="9">
    <location>
        <begin position="404"/>
        <end position="426"/>
    </location>
</feature>
<dbReference type="Proteomes" id="UP000825729">
    <property type="component" value="Unassembled WGS sequence"/>
</dbReference>
<dbReference type="AlphaFoldDB" id="A0AAV7DRC2"/>
<keyword evidence="12" id="KW-1185">Reference proteome</keyword>
<dbReference type="Pfam" id="PF13906">
    <property type="entry name" value="AA_permease_C"/>
    <property type="match status" value="1"/>
</dbReference>
<evidence type="ECO:0000256" key="4">
    <source>
        <dbReference type="ARBA" id="ARBA00022692"/>
    </source>
</evidence>
<reference evidence="11 12" key="1">
    <citation type="submission" date="2021-07" db="EMBL/GenBank/DDBJ databases">
        <title>The Aristolochia fimbriata genome: insights into angiosperm evolution, floral development and chemical biosynthesis.</title>
        <authorList>
            <person name="Jiao Y."/>
        </authorList>
    </citation>
    <scope>NUCLEOTIDE SEQUENCE [LARGE SCALE GENOMIC DNA]</scope>
    <source>
        <strain evidence="11">IBCAS-2021</strain>
        <tissue evidence="11">Leaf</tissue>
    </source>
</reference>
<dbReference type="GO" id="GO:0005886">
    <property type="term" value="C:plasma membrane"/>
    <property type="evidence" value="ECO:0007669"/>
    <property type="project" value="TreeGrafter"/>
</dbReference>
<feature type="transmembrane region" description="Helical" evidence="9">
    <location>
        <begin position="548"/>
        <end position="570"/>
    </location>
</feature>
<dbReference type="GO" id="GO:0015189">
    <property type="term" value="F:L-lysine transmembrane transporter activity"/>
    <property type="evidence" value="ECO:0007669"/>
    <property type="project" value="TreeGrafter"/>
</dbReference>
<comment type="caution">
    <text evidence="11">The sequence shown here is derived from an EMBL/GenBank/DDBJ whole genome shotgun (WGS) entry which is preliminary data.</text>
</comment>
<keyword evidence="4 9" id="KW-0812">Transmembrane</keyword>
<gene>
    <name evidence="11" type="ORF">H6P81_019279</name>
</gene>
<feature type="transmembrane region" description="Helical" evidence="9">
    <location>
        <begin position="272"/>
        <end position="292"/>
    </location>
</feature>
<feature type="transmembrane region" description="Helical" evidence="9">
    <location>
        <begin position="490"/>
        <end position="510"/>
    </location>
</feature>
<evidence type="ECO:0000259" key="10">
    <source>
        <dbReference type="Pfam" id="PF13906"/>
    </source>
</evidence>
<name>A0AAV7DRC2_ARIFI</name>